<dbReference type="AlphaFoldDB" id="A0A084SF40"/>
<name>A0A084SF40_9BACT</name>
<protein>
    <submittedName>
        <fullName evidence="2">Uncharacterized protein</fullName>
    </submittedName>
</protein>
<sequence>MSDDTSGRMAPASGLSVLFSQGGTDYLRLQKLEEGPFGEKLYLCQPRTGQTYGALVEIAVLDRQGRRIGQDRMREAARLGAPRTRRGERCASSIATSTPTPSS</sequence>
<accession>A0A084SF40</accession>
<evidence type="ECO:0000313" key="3">
    <source>
        <dbReference type="Proteomes" id="UP000028547"/>
    </source>
</evidence>
<comment type="caution">
    <text evidence="2">The sequence shown here is derived from an EMBL/GenBank/DDBJ whole genome shotgun (WGS) entry which is preliminary data.</text>
</comment>
<gene>
    <name evidence="2" type="ORF">Q664_50280</name>
</gene>
<organism evidence="2 3">
    <name type="scientific">Archangium violaceum Cb vi76</name>
    <dbReference type="NCBI Taxonomy" id="1406225"/>
    <lineage>
        <taxon>Bacteria</taxon>
        <taxon>Pseudomonadati</taxon>
        <taxon>Myxococcota</taxon>
        <taxon>Myxococcia</taxon>
        <taxon>Myxococcales</taxon>
        <taxon>Cystobacterineae</taxon>
        <taxon>Archangiaceae</taxon>
        <taxon>Archangium</taxon>
    </lineage>
</organism>
<dbReference type="EMBL" id="JPMI01000394">
    <property type="protein sequence ID" value="KFA87075.1"/>
    <property type="molecule type" value="Genomic_DNA"/>
</dbReference>
<feature type="region of interest" description="Disordered" evidence="1">
    <location>
        <begin position="77"/>
        <end position="103"/>
    </location>
</feature>
<dbReference type="RefSeq" id="WP_043413594.1">
    <property type="nucleotide sequence ID" value="NZ_JPMI01000394.1"/>
</dbReference>
<reference evidence="2 3" key="1">
    <citation type="submission" date="2014-07" db="EMBL/GenBank/DDBJ databases">
        <title>Draft Genome Sequence of Gephyronic Acid Producer, Cystobacter violaceus Strain Cb vi76.</title>
        <authorList>
            <person name="Stevens D.C."/>
            <person name="Young J."/>
            <person name="Carmichael R."/>
            <person name="Tan J."/>
            <person name="Taylor R.E."/>
        </authorList>
    </citation>
    <scope>NUCLEOTIDE SEQUENCE [LARGE SCALE GENOMIC DNA]</scope>
    <source>
        <strain evidence="2 3">Cb vi76</strain>
    </source>
</reference>
<proteinExistence type="predicted"/>
<dbReference type="Proteomes" id="UP000028547">
    <property type="component" value="Unassembled WGS sequence"/>
</dbReference>
<feature type="compositionally biased region" description="Low complexity" evidence="1">
    <location>
        <begin position="91"/>
        <end position="103"/>
    </location>
</feature>
<evidence type="ECO:0000313" key="2">
    <source>
        <dbReference type="EMBL" id="KFA87075.1"/>
    </source>
</evidence>
<evidence type="ECO:0000256" key="1">
    <source>
        <dbReference type="SAM" id="MobiDB-lite"/>
    </source>
</evidence>